<dbReference type="Pfam" id="PF00005">
    <property type="entry name" value="ABC_tran"/>
    <property type="match status" value="1"/>
</dbReference>
<sequence length="70" mass="7293">MEITARGFGWRWNGRRGWAVRDLDLAVGAGERVLLLGPSGAGKSTLLAAVAGLLDGSEQGTGEQEGELLV</sequence>
<proteinExistence type="predicted"/>
<protein>
    <recommendedName>
        <fullName evidence="1">ABC transporter domain-containing protein</fullName>
    </recommendedName>
</protein>
<evidence type="ECO:0000313" key="2">
    <source>
        <dbReference type="EMBL" id="CAA9400454.1"/>
    </source>
</evidence>
<dbReference type="AlphaFoldDB" id="A0A6J4NXC3"/>
<dbReference type="InterPro" id="IPR027417">
    <property type="entry name" value="P-loop_NTPase"/>
</dbReference>
<feature type="domain" description="ABC transporter" evidence="1">
    <location>
        <begin position="21"/>
        <end position="60"/>
    </location>
</feature>
<dbReference type="GO" id="GO:0016887">
    <property type="term" value="F:ATP hydrolysis activity"/>
    <property type="evidence" value="ECO:0007669"/>
    <property type="project" value="InterPro"/>
</dbReference>
<accession>A0A6J4NXC3</accession>
<name>A0A6J4NXC3_9ACTN</name>
<gene>
    <name evidence="2" type="ORF">AVDCRST_MAG35-848</name>
</gene>
<dbReference type="GO" id="GO:0005524">
    <property type="term" value="F:ATP binding"/>
    <property type="evidence" value="ECO:0007669"/>
    <property type="project" value="InterPro"/>
</dbReference>
<organism evidence="2">
    <name type="scientific">uncultured Quadrisphaera sp</name>
    <dbReference type="NCBI Taxonomy" id="904978"/>
    <lineage>
        <taxon>Bacteria</taxon>
        <taxon>Bacillati</taxon>
        <taxon>Actinomycetota</taxon>
        <taxon>Actinomycetes</taxon>
        <taxon>Kineosporiales</taxon>
        <taxon>Kineosporiaceae</taxon>
        <taxon>Quadrisphaera</taxon>
        <taxon>environmental samples</taxon>
    </lineage>
</organism>
<evidence type="ECO:0000259" key="1">
    <source>
        <dbReference type="Pfam" id="PF00005"/>
    </source>
</evidence>
<feature type="non-terminal residue" evidence="2">
    <location>
        <position position="70"/>
    </location>
</feature>
<dbReference type="EMBL" id="CADCUY010000177">
    <property type="protein sequence ID" value="CAA9400454.1"/>
    <property type="molecule type" value="Genomic_DNA"/>
</dbReference>
<dbReference type="SUPFAM" id="SSF52540">
    <property type="entry name" value="P-loop containing nucleoside triphosphate hydrolases"/>
    <property type="match status" value="1"/>
</dbReference>
<dbReference type="InterPro" id="IPR003439">
    <property type="entry name" value="ABC_transporter-like_ATP-bd"/>
</dbReference>
<reference evidence="2" key="1">
    <citation type="submission" date="2020-02" db="EMBL/GenBank/DDBJ databases">
        <authorList>
            <person name="Meier V. D."/>
        </authorList>
    </citation>
    <scope>NUCLEOTIDE SEQUENCE</scope>
    <source>
        <strain evidence="2">AVDCRST_MAG35</strain>
    </source>
</reference>
<dbReference type="Gene3D" id="3.40.50.300">
    <property type="entry name" value="P-loop containing nucleotide triphosphate hydrolases"/>
    <property type="match status" value="1"/>
</dbReference>